<name>A0A1W0D5I7_9NEIS</name>
<evidence type="ECO:0000313" key="2">
    <source>
        <dbReference type="Proteomes" id="UP000192721"/>
    </source>
</evidence>
<comment type="caution">
    <text evidence="1">The sequence shown here is derived from an EMBL/GenBank/DDBJ whole genome shotgun (WGS) entry which is preliminary data.</text>
</comment>
<dbReference type="EMBL" id="MUKV01000005">
    <property type="protein sequence ID" value="OQS42281.1"/>
    <property type="molecule type" value="Genomic_DNA"/>
</dbReference>
<dbReference type="RefSeq" id="WP_081554862.1">
    <property type="nucleotide sequence ID" value="NZ_MUKV01000005.1"/>
</dbReference>
<dbReference type="AlphaFoldDB" id="A0A1W0D5I7"/>
<gene>
    <name evidence="1" type="ORF">B0T45_05670</name>
</gene>
<protein>
    <submittedName>
        <fullName evidence="1">Uncharacterized protein</fullName>
    </submittedName>
</protein>
<reference evidence="1 2" key="1">
    <citation type="submission" date="2017-02" db="EMBL/GenBank/DDBJ databases">
        <title>Chromobacterium haemolyticum H5244.</title>
        <authorList>
            <person name="Gulvik C.A."/>
        </authorList>
    </citation>
    <scope>NUCLEOTIDE SEQUENCE [LARGE SCALE GENOMIC DNA]</scope>
    <source>
        <strain evidence="1 2">H5244</strain>
    </source>
</reference>
<accession>A0A1W0D5I7</accession>
<evidence type="ECO:0000313" key="1">
    <source>
        <dbReference type="EMBL" id="OQS42281.1"/>
    </source>
</evidence>
<sequence>MACENCTGLEGIPLYPNYGHAPHVHTQPVGGTVFVGEPPANFIPDPDAPGLGTWYCPACKEGMPNADMDAQQLMAELGPASDTIDTWPAWKQALVASRSEKLKEDGR</sequence>
<proteinExistence type="predicted"/>
<dbReference type="Proteomes" id="UP000192721">
    <property type="component" value="Unassembled WGS sequence"/>
</dbReference>
<organism evidence="1 2">
    <name type="scientific">Chromobacterium haemolyticum</name>
    <dbReference type="NCBI Taxonomy" id="394935"/>
    <lineage>
        <taxon>Bacteria</taxon>
        <taxon>Pseudomonadati</taxon>
        <taxon>Pseudomonadota</taxon>
        <taxon>Betaproteobacteria</taxon>
        <taxon>Neisseriales</taxon>
        <taxon>Chromobacteriaceae</taxon>
        <taxon>Chromobacterium</taxon>
    </lineage>
</organism>